<dbReference type="EMBL" id="JYDR01003828">
    <property type="protein sequence ID" value="KRY49830.1"/>
    <property type="molecule type" value="Genomic_DNA"/>
</dbReference>
<proteinExistence type="predicted"/>
<accession>A0A0V1CKS4</accession>
<name>A0A0V1CKS4_TRIPS</name>
<evidence type="ECO:0000313" key="3">
    <source>
        <dbReference type="Proteomes" id="UP000054632"/>
    </source>
</evidence>
<evidence type="ECO:0000313" key="1">
    <source>
        <dbReference type="EMBL" id="KRY49616.1"/>
    </source>
</evidence>
<reference evidence="2 3" key="1">
    <citation type="submission" date="2015-01" db="EMBL/GenBank/DDBJ databases">
        <title>Evolution of Trichinella species and genotypes.</title>
        <authorList>
            <person name="Korhonen P.K."/>
            <person name="Edoardo P."/>
            <person name="Giuseppe L.R."/>
            <person name="Gasser R.B."/>
        </authorList>
    </citation>
    <scope>NUCLEOTIDE SEQUENCE [LARGE SCALE GENOMIC DNA]</scope>
    <source>
        <strain evidence="2">ISS13</strain>
    </source>
</reference>
<evidence type="ECO:0000313" key="2">
    <source>
        <dbReference type="EMBL" id="KRY49830.1"/>
    </source>
</evidence>
<dbReference type="EMBL" id="JYDR01003839">
    <property type="protein sequence ID" value="KRY49616.1"/>
    <property type="molecule type" value="Genomic_DNA"/>
</dbReference>
<dbReference type="AlphaFoldDB" id="A0A0V1CKS4"/>
<gene>
    <name evidence="1" type="ORF">T4A_14276</name>
    <name evidence="2" type="ORF">T4A_341</name>
</gene>
<organism evidence="2 3">
    <name type="scientific">Trichinella pseudospiralis</name>
    <name type="common">Parasitic roundworm</name>
    <dbReference type="NCBI Taxonomy" id="6337"/>
    <lineage>
        <taxon>Eukaryota</taxon>
        <taxon>Metazoa</taxon>
        <taxon>Ecdysozoa</taxon>
        <taxon>Nematoda</taxon>
        <taxon>Enoplea</taxon>
        <taxon>Dorylaimia</taxon>
        <taxon>Trichinellida</taxon>
        <taxon>Trichinellidae</taxon>
        <taxon>Trichinella</taxon>
    </lineage>
</organism>
<dbReference type="Proteomes" id="UP000054632">
    <property type="component" value="Unassembled WGS sequence"/>
</dbReference>
<protein>
    <submittedName>
        <fullName evidence="2">Uncharacterized protein</fullName>
    </submittedName>
</protein>
<sequence>MLRSAVHAQYKNDAKWSEESGWAPCKTCYELLLHNC</sequence>
<comment type="caution">
    <text evidence="2">The sequence shown here is derived from an EMBL/GenBank/DDBJ whole genome shotgun (WGS) entry which is preliminary data.</text>
</comment>